<dbReference type="InterPro" id="IPR003445">
    <property type="entry name" value="Cat_transpt"/>
</dbReference>
<name>A0A6N7W6V8_9ACTO</name>
<evidence type="ECO:0000256" key="4">
    <source>
        <dbReference type="ARBA" id="ARBA00022692"/>
    </source>
</evidence>
<evidence type="ECO:0000256" key="7">
    <source>
        <dbReference type="ARBA" id="ARBA00023136"/>
    </source>
</evidence>
<keyword evidence="10" id="KW-1185">Reference proteome</keyword>
<evidence type="ECO:0000256" key="8">
    <source>
        <dbReference type="SAM" id="Phobius"/>
    </source>
</evidence>
<evidence type="ECO:0000256" key="3">
    <source>
        <dbReference type="ARBA" id="ARBA00022475"/>
    </source>
</evidence>
<keyword evidence="3" id="KW-1003">Cell membrane</keyword>
<evidence type="ECO:0000256" key="1">
    <source>
        <dbReference type="ARBA" id="ARBA00004651"/>
    </source>
</evidence>
<sequence length="465" mass="49586">MSAQSGDLAKNPSQGEHRIARFLRRALRNHPARVTVVVFVLLIVFFWSLLSLPIATASGQRAPVMDALFTAVSAVCVTGLTTVSTATFWSVFGQVVITLAMFVGGLGVMTLASLLAFAVSRHLGLTQRLIMRESTSTGALSDAAMIILGVIFTSSAVQLVIFLSLFLSFWSEGVSVGTAAWDAVFMAISAFNNVGFVVTPGGIEQYTSDWGVILPITLGAFIGALGFPVVTELRRFWRTPRRWSVHTKLTLSMFCGLVATSIIATMVLEWTNPDTLGSAPWSEKILGALLSGVSPRSLGISTIAVDDMRPATRLLNDIFMFIGGGSASTAGGVKVTTFAVLVLAVLAEARGNNDIEVFRRRLSYNTVRLAVGVLMLSSILVFGSTFALLLLTDFGLDEVLLEAISAFATVGLSTGITPLLPDPAKLLLSLLMLAGRLGPITLATALALRQRHNLIRMPEARPIIG</sequence>
<feature type="transmembrane region" description="Helical" evidence="8">
    <location>
        <begin position="67"/>
        <end position="92"/>
    </location>
</feature>
<dbReference type="PANTHER" id="PTHR32024:SF1">
    <property type="entry name" value="KTR SYSTEM POTASSIUM UPTAKE PROTEIN B"/>
    <property type="match status" value="1"/>
</dbReference>
<evidence type="ECO:0000256" key="6">
    <source>
        <dbReference type="ARBA" id="ARBA00023065"/>
    </source>
</evidence>
<feature type="transmembrane region" description="Helical" evidence="8">
    <location>
        <begin position="34"/>
        <end position="55"/>
    </location>
</feature>
<feature type="transmembrane region" description="Helical" evidence="8">
    <location>
        <begin position="179"/>
        <end position="198"/>
    </location>
</feature>
<dbReference type="Proteomes" id="UP000470875">
    <property type="component" value="Unassembled WGS sequence"/>
</dbReference>
<evidence type="ECO:0000313" key="10">
    <source>
        <dbReference type="Proteomes" id="UP000470875"/>
    </source>
</evidence>
<keyword evidence="6" id="KW-0406">Ion transport</keyword>
<feature type="transmembrane region" description="Helical" evidence="8">
    <location>
        <begin position="367"/>
        <end position="392"/>
    </location>
</feature>
<protein>
    <submittedName>
        <fullName evidence="9">TrkH family potassium uptake protein</fullName>
    </submittedName>
</protein>
<evidence type="ECO:0000313" key="9">
    <source>
        <dbReference type="EMBL" id="MSS84162.1"/>
    </source>
</evidence>
<dbReference type="RefSeq" id="WP_154544261.1">
    <property type="nucleotide sequence ID" value="NZ_VULO01000005.1"/>
</dbReference>
<keyword evidence="4 8" id="KW-0812">Transmembrane</keyword>
<feature type="transmembrane region" description="Helical" evidence="8">
    <location>
        <begin position="210"/>
        <end position="230"/>
    </location>
</feature>
<dbReference type="EMBL" id="VULO01000005">
    <property type="protein sequence ID" value="MSS84162.1"/>
    <property type="molecule type" value="Genomic_DNA"/>
</dbReference>
<proteinExistence type="predicted"/>
<evidence type="ECO:0000256" key="5">
    <source>
        <dbReference type="ARBA" id="ARBA00022989"/>
    </source>
</evidence>
<feature type="transmembrane region" description="Helical" evidence="8">
    <location>
        <begin position="99"/>
        <end position="123"/>
    </location>
</feature>
<feature type="transmembrane region" description="Helical" evidence="8">
    <location>
        <begin position="143"/>
        <end position="167"/>
    </location>
</feature>
<reference evidence="9 10" key="1">
    <citation type="submission" date="2019-08" db="EMBL/GenBank/DDBJ databases">
        <title>In-depth cultivation of the pig gut microbiome towards novel bacterial diversity and tailored functional studies.</title>
        <authorList>
            <person name="Wylensek D."/>
            <person name="Hitch T.C.A."/>
            <person name="Clavel T."/>
        </authorList>
    </citation>
    <scope>NUCLEOTIDE SEQUENCE [LARGE SCALE GENOMIC DNA]</scope>
    <source>
        <strain evidence="9 10">WB03_NA08</strain>
    </source>
</reference>
<comment type="caution">
    <text evidence="9">The sequence shown here is derived from an EMBL/GenBank/DDBJ whole genome shotgun (WGS) entry which is preliminary data.</text>
</comment>
<feature type="transmembrane region" description="Helical" evidence="8">
    <location>
        <begin position="426"/>
        <end position="448"/>
    </location>
</feature>
<dbReference type="GO" id="GO:0030001">
    <property type="term" value="P:metal ion transport"/>
    <property type="evidence" value="ECO:0007669"/>
    <property type="project" value="UniProtKB-ARBA"/>
</dbReference>
<keyword evidence="7 8" id="KW-0472">Membrane</keyword>
<dbReference type="AlphaFoldDB" id="A0A6N7W6V8"/>
<dbReference type="Pfam" id="PF02386">
    <property type="entry name" value="TrkH"/>
    <property type="match status" value="1"/>
</dbReference>
<feature type="transmembrane region" description="Helical" evidence="8">
    <location>
        <begin position="318"/>
        <end position="347"/>
    </location>
</feature>
<keyword evidence="2" id="KW-0813">Transport</keyword>
<feature type="transmembrane region" description="Helical" evidence="8">
    <location>
        <begin position="251"/>
        <end position="270"/>
    </location>
</feature>
<organism evidence="9 10">
    <name type="scientific">Scrofimicrobium canadense</name>
    <dbReference type="NCBI Taxonomy" id="2652290"/>
    <lineage>
        <taxon>Bacteria</taxon>
        <taxon>Bacillati</taxon>
        <taxon>Actinomycetota</taxon>
        <taxon>Actinomycetes</taxon>
        <taxon>Actinomycetales</taxon>
        <taxon>Actinomycetaceae</taxon>
        <taxon>Scrofimicrobium</taxon>
    </lineage>
</organism>
<dbReference type="GO" id="GO:0005886">
    <property type="term" value="C:plasma membrane"/>
    <property type="evidence" value="ECO:0007669"/>
    <property type="project" value="UniProtKB-SubCell"/>
</dbReference>
<evidence type="ECO:0000256" key="2">
    <source>
        <dbReference type="ARBA" id="ARBA00022448"/>
    </source>
</evidence>
<keyword evidence="5 8" id="KW-1133">Transmembrane helix</keyword>
<accession>A0A6N7W6V8</accession>
<comment type="subcellular location">
    <subcellularLocation>
        <location evidence="1">Cell membrane</location>
        <topology evidence="1">Multi-pass membrane protein</topology>
    </subcellularLocation>
</comment>
<dbReference type="PANTHER" id="PTHR32024">
    <property type="entry name" value="TRK SYSTEM POTASSIUM UPTAKE PROTEIN TRKG-RELATED"/>
    <property type="match status" value="1"/>
</dbReference>
<dbReference type="GO" id="GO:0008324">
    <property type="term" value="F:monoatomic cation transmembrane transporter activity"/>
    <property type="evidence" value="ECO:0007669"/>
    <property type="project" value="InterPro"/>
</dbReference>
<gene>
    <name evidence="9" type="ORF">FYJ24_05145</name>
</gene>